<keyword evidence="9" id="KW-0564">Palmitate</keyword>
<dbReference type="InterPro" id="IPR004565">
    <property type="entry name" value="OM_lipoprot_LolB"/>
</dbReference>
<evidence type="ECO:0000256" key="13">
    <source>
        <dbReference type="SAM" id="SignalP"/>
    </source>
</evidence>
<evidence type="ECO:0000256" key="2">
    <source>
        <dbReference type="ARBA" id="ARBA00009696"/>
    </source>
</evidence>
<evidence type="ECO:0000256" key="9">
    <source>
        <dbReference type="ARBA" id="ARBA00023139"/>
    </source>
</evidence>
<keyword evidence="11" id="KW-0998">Cell outer membrane</keyword>
<evidence type="ECO:0000313" key="15">
    <source>
        <dbReference type="Proteomes" id="UP000321199"/>
    </source>
</evidence>
<dbReference type="Pfam" id="PF03550">
    <property type="entry name" value="LolB"/>
    <property type="match status" value="1"/>
</dbReference>
<evidence type="ECO:0000256" key="1">
    <source>
        <dbReference type="ARBA" id="ARBA00004459"/>
    </source>
</evidence>
<evidence type="ECO:0000256" key="4">
    <source>
        <dbReference type="ARBA" id="ARBA00016202"/>
    </source>
</evidence>
<keyword evidence="12 14" id="KW-0449">Lipoprotein</keyword>
<dbReference type="PROSITE" id="PS51257">
    <property type="entry name" value="PROKAR_LIPOPROTEIN"/>
    <property type="match status" value="1"/>
</dbReference>
<evidence type="ECO:0000256" key="6">
    <source>
        <dbReference type="ARBA" id="ARBA00022729"/>
    </source>
</evidence>
<comment type="subcellular location">
    <subcellularLocation>
        <location evidence="1">Cell outer membrane</location>
        <topology evidence="1">Lipid-anchor</topology>
    </subcellularLocation>
</comment>
<evidence type="ECO:0000313" key="14">
    <source>
        <dbReference type="EMBL" id="QEA13920.1"/>
    </source>
</evidence>
<dbReference type="EMBL" id="CP042344">
    <property type="protein sequence ID" value="QEA13920.1"/>
    <property type="molecule type" value="Genomic_DNA"/>
</dbReference>
<comment type="similarity">
    <text evidence="2">Belongs to the LolB family.</text>
</comment>
<keyword evidence="5" id="KW-0813">Transport</keyword>
<organism evidence="14 15">
    <name type="scientific">Comamonas flocculans</name>
    <dbReference type="NCBI Taxonomy" id="2597701"/>
    <lineage>
        <taxon>Bacteria</taxon>
        <taxon>Pseudomonadati</taxon>
        <taxon>Pseudomonadota</taxon>
        <taxon>Betaproteobacteria</taxon>
        <taxon>Burkholderiales</taxon>
        <taxon>Comamonadaceae</taxon>
        <taxon>Comamonas</taxon>
    </lineage>
</organism>
<dbReference type="AlphaFoldDB" id="A0A5B8RWM5"/>
<gene>
    <name evidence="14" type="ORF">FOZ74_13285</name>
</gene>
<evidence type="ECO:0000256" key="3">
    <source>
        <dbReference type="ARBA" id="ARBA00011245"/>
    </source>
</evidence>
<dbReference type="OrthoDB" id="5296388at2"/>
<feature type="chain" id="PRO_5022723007" description="Outer-membrane lipoprotein LolB" evidence="13">
    <location>
        <begin position="25"/>
        <end position="170"/>
    </location>
</feature>
<dbReference type="RefSeq" id="WP_146913505.1">
    <property type="nucleotide sequence ID" value="NZ_CP042344.1"/>
</dbReference>
<keyword evidence="15" id="KW-1185">Reference proteome</keyword>
<evidence type="ECO:0000256" key="12">
    <source>
        <dbReference type="ARBA" id="ARBA00023288"/>
    </source>
</evidence>
<keyword evidence="7" id="KW-0653">Protein transport</keyword>
<reference evidence="14 15" key="1">
    <citation type="submission" date="2019-07" db="EMBL/GenBank/DDBJ databases">
        <title>Complete genome sequence of Comamonas sp. NLF 7-7 isolated from livestock.</title>
        <authorList>
            <person name="Kim D.H."/>
            <person name="Kim J.G."/>
        </authorList>
    </citation>
    <scope>NUCLEOTIDE SEQUENCE [LARGE SCALE GENOMIC DNA]</scope>
    <source>
        <strain evidence="14 15">NLF 7-7</strain>
    </source>
</reference>
<keyword evidence="6 13" id="KW-0732">Signal</keyword>
<dbReference type="GO" id="GO:0015031">
    <property type="term" value="P:protein transport"/>
    <property type="evidence" value="ECO:0007669"/>
    <property type="project" value="UniProtKB-KW"/>
</dbReference>
<keyword evidence="8" id="KW-0472">Membrane</keyword>
<dbReference type="KEGG" id="cof:FOZ74_13285"/>
<comment type="subunit">
    <text evidence="3">Monomer.</text>
</comment>
<evidence type="ECO:0000256" key="11">
    <source>
        <dbReference type="ARBA" id="ARBA00023237"/>
    </source>
</evidence>
<proteinExistence type="inferred from homology"/>
<feature type="signal peptide" evidence="13">
    <location>
        <begin position="1"/>
        <end position="24"/>
    </location>
</feature>
<protein>
    <recommendedName>
        <fullName evidence="4">Outer-membrane lipoprotein LolB</fullName>
    </recommendedName>
</protein>
<dbReference type="Gene3D" id="2.50.20.10">
    <property type="entry name" value="Lipoprotein localisation LolA/LolB/LppX"/>
    <property type="match status" value="1"/>
</dbReference>
<dbReference type="GO" id="GO:0009279">
    <property type="term" value="C:cell outer membrane"/>
    <property type="evidence" value="ECO:0007669"/>
    <property type="project" value="UniProtKB-SubCell"/>
</dbReference>
<sequence>MRPALPARRQALVLLAASWLAACAPLPPASPDAAKPEHWRGRLALQVQALGPDQPAQSFSAAFELQGSAEQGQLTLYNPLGNVLAQLSWKPGLAVLDDGNRQQRSPSLQALAEALTGASIPVAALFGWLHGRKAQASGWEADLAALDSGRIVATRLQPLPTAVLRVVLER</sequence>
<evidence type="ECO:0000256" key="8">
    <source>
        <dbReference type="ARBA" id="ARBA00023136"/>
    </source>
</evidence>
<dbReference type="InterPro" id="IPR029046">
    <property type="entry name" value="LolA/LolB/LppX"/>
</dbReference>
<accession>A0A5B8RWM5</accession>
<name>A0A5B8RWM5_9BURK</name>
<dbReference type="Proteomes" id="UP000321199">
    <property type="component" value="Chromosome"/>
</dbReference>
<evidence type="ECO:0000256" key="7">
    <source>
        <dbReference type="ARBA" id="ARBA00022927"/>
    </source>
</evidence>
<evidence type="ECO:0000256" key="5">
    <source>
        <dbReference type="ARBA" id="ARBA00022448"/>
    </source>
</evidence>
<dbReference type="SUPFAM" id="SSF89392">
    <property type="entry name" value="Prokaryotic lipoproteins and lipoprotein localization factors"/>
    <property type="match status" value="1"/>
</dbReference>
<keyword evidence="10" id="KW-0143">Chaperone</keyword>
<evidence type="ECO:0000256" key="10">
    <source>
        <dbReference type="ARBA" id="ARBA00023186"/>
    </source>
</evidence>